<dbReference type="PANTHER" id="PTHR43553:SF27">
    <property type="entry name" value="ENERGY-COUPLING FACTOR TRANSPORTER ATP-BINDING PROTEIN ECFA2"/>
    <property type="match status" value="1"/>
</dbReference>
<dbReference type="Gene3D" id="3.40.50.300">
    <property type="entry name" value="P-loop containing nucleotide triphosphate hydrolases"/>
    <property type="match status" value="2"/>
</dbReference>
<dbReference type="Pfam" id="PF00005">
    <property type="entry name" value="ABC_tran"/>
    <property type="match status" value="2"/>
</dbReference>
<feature type="domain" description="ABC transporter" evidence="9">
    <location>
        <begin position="4"/>
        <end position="229"/>
    </location>
</feature>
<evidence type="ECO:0000313" key="10">
    <source>
        <dbReference type="EMBL" id="HJB74954.1"/>
    </source>
</evidence>
<comment type="caution">
    <text evidence="10">The sequence shown here is derived from an EMBL/GenBank/DDBJ whole genome shotgun (WGS) entry which is preliminary data.</text>
</comment>
<keyword evidence="7" id="KW-1278">Translocase</keyword>
<evidence type="ECO:0000256" key="6">
    <source>
        <dbReference type="ARBA" id="ARBA00022840"/>
    </source>
</evidence>
<dbReference type="GO" id="GO:0005524">
    <property type="term" value="F:ATP binding"/>
    <property type="evidence" value="ECO:0007669"/>
    <property type="project" value="UniProtKB-KW"/>
</dbReference>
<evidence type="ECO:0000259" key="9">
    <source>
        <dbReference type="PROSITE" id="PS50893"/>
    </source>
</evidence>
<keyword evidence="8" id="KW-0472">Membrane</keyword>
<reference evidence="10" key="2">
    <citation type="submission" date="2021-04" db="EMBL/GenBank/DDBJ databases">
        <authorList>
            <person name="Gilroy R."/>
        </authorList>
    </citation>
    <scope>NUCLEOTIDE SEQUENCE</scope>
    <source>
        <strain evidence="10">CHK188-16595</strain>
    </source>
</reference>
<dbReference type="PANTHER" id="PTHR43553">
    <property type="entry name" value="HEAVY METAL TRANSPORTER"/>
    <property type="match status" value="1"/>
</dbReference>
<evidence type="ECO:0000313" key="11">
    <source>
        <dbReference type="Proteomes" id="UP000823877"/>
    </source>
</evidence>
<keyword evidence="5" id="KW-0547">Nucleotide-binding</keyword>
<dbReference type="SMART" id="SM00382">
    <property type="entry name" value="AAA"/>
    <property type="match status" value="2"/>
</dbReference>
<protein>
    <submittedName>
        <fullName evidence="10">ATP-binding cassette domain-containing protein</fullName>
    </submittedName>
</protein>
<dbReference type="Proteomes" id="UP000823877">
    <property type="component" value="Unassembled WGS sequence"/>
</dbReference>
<dbReference type="PROSITE" id="PS50893">
    <property type="entry name" value="ABC_TRANSPORTER_2"/>
    <property type="match status" value="2"/>
</dbReference>
<dbReference type="GO" id="GO:0016887">
    <property type="term" value="F:ATP hydrolysis activity"/>
    <property type="evidence" value="ECO:0007669"/>
    <property type="project" value="InterPro"/>
</dbReference>
<dbReference type="InterPro" id="IPR003439">
    <property type="entry name" value="ABC_transporter-like_ATP-bd"/>
</dbReference>
<dbReference type="InterPro" id="IPR050095">
    <property type="entry name" value="ECF_ABC_transporter_ATP-bd"/>
</dbReference>
<gene>
    <name evidence="10" type="ORF">IAA37_04680</name>
</gene>
<evidence type="ECO:0000256" key="4">
    <source>
        <dbReference type="ARBA" id="ARBA00022475"/>
    </source>
</evidence>
<evidence type="ECO:0000256" key="7">
    <source>
        <dbReference type="ARBA" id="ARBA00022967"/>
    </source>
</evidence>
<feature type="domain" description="ABC transporter" evidence="9">
    <location>
        <begin position="270"/>
        <end position="476"/>
    </location>
</feature>
<dbReference type="GO" id="GO:0043190">
    <property type="term" value="C:ATP-binding cassette (ABC) transporter complex"/>
    <property type="evidence" value="ECO:0007669"/>
    <property type="project" value="TreeGrafter"/>
</dbReference>
<dbReference type="InterPro" id="IPR015856">
    <property type="entry name" value="ABC_transpr_CbiO/EcfA_su"/>
</dbReference>
<evidence type="ECO:0000256" key="2">
    <source>
        <dbReference type="ARBA" id="ARBA00005417"/>
    </source>
</evidence>
<evidence type="ECO:0000256" key="3">
    <source>
        <dbReference type="ARBA" id="ARBA00022448"/>
    </source>
</evidence>
<dbReference type="InterPro" id="IPR003593">
    <property type="entry name" value="AAA+_ATPase"/>
</dbReference>
<keyword evidence="4" id="KW-1003">Cell membrane</keyword>
<dbReference type="InterPro" id="IPR027417">
    <property type="entry name" value="P-loop_NTPase"/>
</dbReference>
<evidence type="ECO:0000256" key="1">
    <source>
        <dbReference type="ARBA" id="ARBA00004202"/>
    </source>
</evidence>
<proteinExistence type="inferred from homology"/>
<sequence length="492" mass="53352">MAVIEIEDLTFQYPGSNQPALRGVNMKVEPGQLVLLCGRSGSGKSTLLRLLKKEIAPFGKQGGSIHISEEEIGFVGQHVESNIITDTVLGELAFSLENKGLGSREISLKIAQTVSFFNLNPYIDAKTHDLSGGVKQLLALACAVSTDPRVLLLDEPCSQLDPISARHFRDAVYRLNRERGVTVLLCEHSPDLLSRADQAVFLENGAALFSGSPDELARFLTEQKNDMALMLPPYTRLLPSRTLDFAAAREEIKSVKEKNFAKYSAMPPAVTVKNLAFAYQKKAPDVLFGADYTAQAGRINGIVGANGSGKTTLLKCIAGVLKPYGGKIKKSGKTAYMPQNVSSLFLCDTVAEELQNSRDLIRRFLLEDLACRNPFDLSGGEAQRLALAKMEQTGADILVLDEPTKGMDAVFKSSLAAILRGWCAGGKTVILATHDLEFAGRYTDEVSFLFHSKIVSSAPRRQFFAALDIYTTALSALTGGRLVCEDDAEVAP</sequence>
<comment type="similarity">
    <text evidence="2">Belongs to the ABC transporter superfamily.</text>
</comment>
<dbReference type="AlphaFoldDB" id="A0A9D2S9F6"/>
<comment type="subcellular location">
    <subcellularLocation>
        <location evidence="1">Cell membrane</location>
        <topology evidence="1">Peripheral membrane protein</topology>
    </subcellularLocation>
</comment>
<organism evidence="10 11">
    <name type="scientific">Candidatus Eubacterium faecale</name>
    <dbReference type="NCBI Taxonomy" id="2838568"/>
    <lineage>
        <taxon>Bacteria</taxon>
        <taxon>Bacillati</taxon>
        <taxon>Bacillota</taxon>
        <taxon>Clostridia</taxon>
        <taxon>Eubacteriales</taxon>
        <taxon>Eubacteriaceae</taxon>
        <taxon>Eubacterium</taxon>
    </lineage>
</organism>
<keyword evidence="3" id="KW-0813">Transport</keyword>
<name>A0A9D2S9F6_9FIRM</name>
<evidence type="ECO:0000256" key="5">
    <source>
        <dbReference type="ARBA" id="ARBA00022741"/>
    </source>
</evidence>
<dbReference type="SUPFAM" id="SSF52540">
    <property type="entry name" value="P-loop containing nucleoside triphosphate hydrolases"/>
    <property type="match status" value="2"/>
</dbReference>
<evidence type="ECO:0000256" key="8">
    <source>
        <dbReference type="ARBA" id="ARBA00023136"/>
    </source>
</evidence>
<dbReference type="GO" id="GO:0042626">
    <property type="term" value="F:ATPase-coupled transmembrane transporter activity"/>
    <property type="evidence" value="ECO:0007669"/>
    <property type="project" value="TreeGrafter"/>
</dbReference>
<keyword evidence="6 10" id="KW-0067">ATP-binding</keyword>
<reference evidence="10" key="1">
    <citation type="journal article" date="2021" name="PeerJ">
        <title>Extensive microbial diversity within the chicken gut microbiome revealed by metagenomics and culture.</title>
        <authorList>
            <person name="Gilroy R."/>
            <person name="Ravi A."/>
            <person name="Getino M."/>
            <person name="Pursley I."/>
            <person name="Horton D.L."/>
            <person name="Alikhan N.F."/>
            <person name="Baker D."/>
            <person name="Gharbi K."/>
            <person name="Hall N."/>
            <person name="Watson M."/>
            <person name="Adriaenssens E.M."/>
            <person name="Foster-Nyarko E."/>
            <person name="Jarju S."/>
            <person name="Secka A."/>
            <person name="Antonio M."/>
            <person name="Oren A."/>
            <person name="Chaudhuri R.R."/>
            <person name="La Ragione R."/>
            <person name="Hildebrand F."/>
            <person name="Pallen M.J."/>
        </authorList>
    </citation>
    <scope>NUCLEOTIDE SEQUENCE</scope>
    <source>
        <strain evidence="10">CHK188-16595</strain>
    </source>
</reference>
<accession>A0A9D2S9F6</accession>
<dbReference type="EMBL" id="DWXN01000010">
    <property type="protein sequence ID" value="HJB74954.1"/>
    <property type="molecule type" value="Genomic_DNA"/>
</dbReference>
<dbReference type="CDD" id="cd03225">
    <property type="entry name" value="ABC_cobalt_CbiO_domain1"/>
    <property type="match status" value="2"/>
</dbReference>